<protein>
    <submittedName>
        <fullName evidence="3">Alpha/beta hydrolase</fullName>
    </submittedName>
</protein>
<gene>
    <name evidence="3" type="ORF">RNC47_34615</name>
</gene>
<evidence type="ECO:0000313" key="4">
    <source>
        <dbReference type="Proteomes" id="UP001183420"/>
    </source>
</evidence>
<dbReference type="Proteomes" id="UP001183420">
    <property type="component" value="Unassembled WGS sequence"/>
</dbReference>
<dbReference type="SUPFAM" id="SSF53474">
    <property type="entry name" value="alpha/beta-Hydrolases"/>
    <property type="match status" value="1"/>
</dbReference>
<accession>A0ABU2M0V6</accession>
<dbReference type="EMBL" id="JAVREM010000110">
    <property type="protein sequence ID" value="MDT0323446.1"/>
    <property type="molecule type" value="Genomic_DNA"/>
</dbReference>
<dbReference type="PANTHER" id="PTHR43798">
    <property type="entry name" value="MONOACYLGLYCEROL LIPASE"/>
    <property type="match status" value="1"/>
</dbReference>
<dbReference type="InterPro" id="IPR029058">
    <property type="entry name" value="AB_hydrolase_fold"/>
</dbReference>
<dbReference type="Gene3D" id="3.40.50.1820">
    <property type="entry name" value="alpha/beta hydrolase"/>
    <property type="match status" value="1"/>
</dbReference>
<dbReference type="InterPro" id="IPR050266">
    <property type="entry name" value="AB_hydrolase_sf"/>
</dbReference>
<dbReference type="GO" id="GO:0016787">
    <property type="term" value="F:hydrolase activity"/>
    <property type="evidence" value="ECO:0007669"/>
    <property type="project" value="UniProtKB-KW"/>
</dbReference>
<keyword evidence="4" id="KW-1185">Reference proteome</keyword>
<proteinExistence type="predicted"/>
<dbReference type="PANTHER" id="PTHR43798:SF31">
    <property type="entry name" value="AB HYDROLASE SUPERFAMILY PROTEIN YCLE"/>
    <property type="match status" value="1"/>
</dbReference>
<dbReference type="RefSeq" id="WP_311604661.1">
    <property type="nucleotide sequence ID" value="NZ_JAVREM010000110.1"/>
</dbReference>
<comment type="caution">
    <text evidence="3">The sequence shown here is derived from an EMBL/GenBank/DDBJ whole genome shotgun (WGS) entry which is preliminary data.</text>
</comment>
<keyword evidence="1 3" id="KW-0378">Hydrolase</keyword>
<reference evidence="4" key="1">
    <citation type="submission" date="2023-07" db="EMBL/GenBank/DDBJ databases">
        <title>30 novel species of actinomycetes from the DSMZ collection.</title>
        <authorList>
            <person name="Nouioui I."/>
        </authorList>
    </citation>
    <scope>NUCLEOTIDE SEQUENCE [LARGE SCALE GENOMIC DNA]</scope>
    <source>
        <strain evidence="4">DSM 44918</strain>
    </source>
</reference>
<name>A0ABU2M0V6_9ACTN</name>
<dbReference type="InterPro" id="IPR000073">
    <property type="entry name" value="AB_hydrolase_1"/>
</dbReference>
<organism evidence="3 4">
    <name type="scientific">Streptomyces millisiae</name>
    <dbReference type="NCBI Taxonomy" id="3075542"/>
    <lineage>
        <taxon>Bacteria</taxon>
        <taxon>Bacillati</taxon>
        <taxon>Actinomycetota</taxon>
        <taxon>Actinomycetes</taxon>
        <taxon>Kitasatosporales</taxon>
        <taxon>Streptomycetaceae</taxon>
        <taxon>Streptomyces</taxon>
    </lineage>
</organism>
<evidence type="ECO:0000259" key="2">
    <source>
        <dbReference type="Pfam" id="PF00561"/>
    </source>
</evidence>
<evidence type="ECO:0000313" key="3">
    <source>
        <dbReference type="EMBL" id="MDT0323446.1"/>
    </source>
</evidence>
<evidence type="ECO:0000256" key="1">
    <source>
        <dbReference type="ARBA" id="ARBA00022801"/>
    </source>
</evidence>
<sequence length="397" mass="43231">MSWARRAGIAGVALGAVATTVATTVAIERLSVQRNLRRQARLELDATGPFGTLRGTPGTAFAEDGTELYYEIDERDEHPALEPPATVAEPASPRGRLAKLLRRPEAVRRRPTVVFSHGYCLAQDVWHFQRAALRGHYRAVYWDQRSHGRSERGRSQVERVEDVSIDQLGRDLKAVLDAAVPEGPVVLVGHSMGGMTVMAFAEQYPEYVAERVTGIALVGTSAGGLSDVTYGFPAPVIGLVRKAMPGMLRVIGARPELVERGRRAVGDLYSGVFRRLSFGEPRSIDPAVARFAERLIEAVPMDVVAEFYPAFHVHDKMAALGVLRGLENDLPVLVLAGERDEMTPAAHSERIAEELPAAELLLVPETGHLVLLEAPLVVNDALARLLARSIHPHEPAV</sequence>
<dbReference type="Pfam" id="PF00561">
    <property type="entry name" value="Abhydrolase_1"/>
    <property type="match status" value="1"/>
</dbReference>
<feature type="domain" description="AB hydrolase-1" evidence="2">
    <location>
        <begin position="111"/>
        <end position="375"/>
    </location>
</feature>